<evidence type="ECO:0000256" key="3">
    <source>
        <dbReference type="ARBA" id="ARBA00022692"/>
    </source>
</evidence>
<organism evidence="7 8">
    <name type="scientific">Mycoplasma anserisalpingitidis</name>
    <dbReference type="NCBI Taxonomy" id="519450"/>
    <lineage>
        <taxon>Bacteria</taxon>
        <taxon>Bacillati</taxon>
        <taxon>Mycoplasmatota</taxon>
        <taxon>Mollicutes</taxon>
        <taxon>Mycoplasmataceae</taxon>
        <taxon>Mycoplasma</taxon>
    </lineage>
</organism>
<reference evidence="7 8" key="1">
    <citation type="journal article" date="2019" name="Microbiol. Resour. Announc.">
        <title>Complete Genome Sequences of Three Mycoplasma anserisalpingitis (Mycoplasma sp. 1220) Strains.</title>
        <authorList>
            <person name="Grozner D."/>
            <person name="Forro B."/>
            <person name="Kovacs A.B."/>
            <person name="Marton S."/>
            <person name="Banyai K."/>
            <person name="Kreizinger Z."/>
            <person name="Sulyok K.M."/>
            <person name="Gyuranecz M."/>
        </authorList>
    </citation>
    <scope>NUCLEOTIDE SEQUENCE [LARGE SCALE GENOMIC DNA]</scope>
    <source>
        <strain evidence="7 8">ATCC:BAA-2147</strain>
    </source>
</reference>
<sequence>MIDNGIYKKWIKKVRNKEFWNKFHSILSNLNESQFNSYFDQKIKIDKSNIILELGIGTHLANEFTIAAISEAYSKFINSDSKINKNKILVTCPSNDDLLVISNIFSRILYKNNNDIFFYERKDDVPSNLMYYFSQENNFDYIINISSHNNSKKLIQIRLTDSKGVSFTEKEIQKINSLLQDIDLTEVEVPISPIQFMNYEKLNKNFLSNLIEQKEYLGKSENKLKYYISFQEQKNNEFYKEIFDKTNLKINILNNIKVNKNLRISDATIFKKMNINSLIKRNDVNFVVSNNGESFNISVKHKGVFKYFKTDEIAGLYLDYLMNDFDMNQKYFIAKSKLTGDFVKSIATSKNIDVIEFTNWDELNKIIQENKQKKLLFAYDEYNRFIPFKSKFILNDAISTVIDFYHMCELYNENNINLFEKLNEIKNKYSNFYQSTKTYDMTFEQSIRFFRRINEKEKIGKFNVVKNEIYNFDLEKNKTFCEIKLNNKNGIKIIYDKFTEKITIYVETVGKTSNDKNNDDYLNLIVQGKEILDAINELREDFVIKKFSLRGFLKYSFLVALTVGIFIFLFYVVYNIKLENNKSVSPLFVLQTIWMFVRYDKMTRFLFVVIFIFILFEMFINALIFKRLFMYQNEKVNLWTLFVGSFIGIIIQNITPKSIGSDIATYWYLRRKNVNRSKLISSVILNTFIWQLTNIVLSIIVVPVGLVFYKELFTSGSSNNIFSFTFFLVLSLLSDTLFSLFFLVLAGYKRIQTPILKAIIKIIEWFSFIGIAKTDELYANWKYELYKVSNGINVVFKRWWRICELVFYKSSVWFLAPISLYLHYMNMLDENLIGGWYFNMTISQFLVRNVNSFSPTPGGTGTSDYFTKIIYRITLSDSIDQFGFDLENRSSIITAIKTFGQIVIPSLLSAIALFIVYIGEKRIQFYKQKNKNNLLINNQTIVYSKTKSKFNRIAGPTFIISVLTLILLFIFI</sequence>
<gene>
    <name evidence="7" type="ORF">FRW55_03745</name>
</gene>
<evidence type="ECO:0000256" key="4">
    <source>
        <dbReference type="ARBA" id="ARBA00022989"/>
    </source>
</evidence>
<feature type="transmembrane region" description="Helical" evidence="6">
    <location>
        <begin position="721"/>
        <end position="748"/>
    </location>
</feature>
<feature type="transmembrane region" description="Helical" evidence="6">
    <location>
        <begin position="636"/>
        <end position="654"/>
    </location>
</feature>
<dbReference type="InterPro" id="IPR022791">
    <property type="entry name" value="L-PG_synthase/AglD"/>
</dbReference>
<dbReference type="PANTHER" id="PTHR39087:SF2">
    <property type="entry name" value="UPF0104 MEMBRANE PROTEIN MJ1595"/>
    <property type="match status" value="1"/>
</dbReference>
<name>A0A5B8J7T6_9MOLU</name>
<evidence type="ECO:0000313" key="7">
    <source>
        <dbReference type="EMBL" id="QDY87246.1"/>
    </source>
</evidence>
<dbReference type="GO" id="GO:0005886">
    <property type="term" value="C:plasma membrane"/>
    <property type="evidence" value="ECO:0007669"/>
    <property type="project" value="UniProtKB-SubCell"/>
</dbReference>
<feature type="transmembrane region" description="Helical" evidence="6">
    <location>
        <begin position="806"/>
        <end position="824"/>
    </location>
</feature>
<keyword evidence="2" id="KW-1003">Cell membrane</keyword>
<dbReference type="Gene3D" id="3.40.120.10">
    <property type="entry name" value="Alpha-D-Glucose-1,6-Bisphosphate, subunit A, domain 3"/>
    <property type="match status" value="1"/>
</dbReference>
<feature type="transmembrane region" description="Helical" evidence="6">
    <location>
        <begin position="605"/>
        <end position="624"/>
    </location>
</feature>
<dbReference type="Pfam" id="PF03706">
    <property type="entry name" value="LPG_synthase_TM"/>
    <property type="match status" value="1"/>
</dbReference>
<feature type="transmembrane region" description="Helical" evidence="6">
    <location>
        <begin position="953"/>
        <end position="971"/>
    </location>
</feature>
<dbReference type="OrthoDB" id="400335at2"/>
<feature type="transmembrane region" description="Helical" evidence="6">
    <location>
        <begin position="679"/>
        <end position="709"/>
    </location>
</feature>
<keyword evidence="8" id="KW-1185">Reference proteome</keyword>
<evidence type="ECO:0000256" key="6">
    <source>
        <dbReference type="SAM" id="Phobius"/>
    </source>
</evidence>
<dbReference type="RefSeq" id="WP_146368789.1">
    <property type="nucleotide sequence ID" value="NZ_CP042295.1"/>
</dbReference>
<dbReference type="KEGG" id="mans:FRW55_03745"/>
<dbReference type="PANTHER" id="PTHR39087">
    <property type="entry name" value="UPF0104 MEMBRANE PROTEIN MJ1595"/>
    <property type="match status" value="1"/>
</dbReference>
<dbReference type="EMBL" id="CP042295">
    <property type="protein sequence ID" value="QDY87246.1"/>
    <property type="molecule type" value="Genomic_DNA"/>
</dbReference>
<protein>
    <recommendedName>
        <fullName evidence="9">Flippase-like domain-containing protein</fullName>
    </recommendedName>
</protein>
<comment type="subcellular location">
    <subcellularLocation>
        <location evidence="1">Cell membrane</location>
        <topology evidence="1">Multi-pass membrane protein</topology>
    </subcellularLocation>
</comment>
<evidence type="ECO:0000256" key="5">
    <source>
        <dbReference type="ARBA" id="ARBA00023136"/>
    </source>
</evidence>
<feature type="transmembrane region" description="Helical" evidence="6">
    <location>
        <begin position="555"/>
        <end position="574"/>
    </location>
</feature>
<dbReference type="AlphaFoldDB" id="A0A5B8J7T6"/>
<accession>A0A5B8J7T6</accession>
<evidence type="ECO:0000256" key="2">
    <source>
        <dbReference type="ARBA" id="ARBA00022475"/>
    </source>
</evidence>
<dbReference type="Proteomes" id="UP000318927">
    <property type="component" value="Chromosome"/>
</dbReference>
<keyword evidence="4 6" id="KW-1133">Transmembrane helix</keyword>
<evidence type="ECO:0008006" key="9">
    <source>
        <dbReference type="Google" id="ProtNLM"/>
    </source>
</evidence>
<keyword evidence="5 6" id="KW-0472">Membrane</keyword>
<evidence type="ECO:0000256" key="1">
    <source>
        <dbReference type="ARBA" id="ARBA00004651"/>
    </source>
</evidence>
<keyword evidence="3 6" id="KW-0812">Transmembrane</keyword>
<proteinExistence type="predicted"/>
<evidence type="ECO:0000313" key="8">
    <source>
        <dbReference type="Proteomes" id="UP000318927"/>
    </source>
</evidence>
<feature type="transmembrane region" description="Helical" evidence="6">
    <location>
        <begin position="899"/>
        <end position="919"/>
    </location>
</feature>